<accession>A0A0C9SSA8</accession>
<reference evidence="2 3" key="1">
    <citation type="submission" date="2014-06" db="EMBL/GenBank/DDBJ databases">
        <authorList>
            <consortium name="DOE Joint Genome Institute"/>
            <person name="Kuo A."/>
            <person name="Kohler A."/>
            <person name="Nagy L.G."/>
            <person name="Floudas D."/>
            <person name="Copeland A."/>
            <person name="Barry K.W."/>
            <person name="Cichocki N."/>
            <person name="Veneault-Fourrey C."/>
            <person name="LaButti K."/>
            <person name="Lindquist E.A."/>
            <person name="Lipzen A."/>
            <person name="Lundell T."/>
            <person name="Morin E."/>
            <person name="Murat C."/>
            <person name="Sun H."/>
            <person name="Tunlid A."/>
            <person name="Henrissat B."/>
            <person name="Grigoriev I.V."/>
            <person name="Hibbett D.S."/>
            <person name="Martin F."/>
            <person name="Nordberg H.P."/>
            <person name="Cantor M.N."/>
            <person name="Hua S.X."/>
        </authorList>
    </citation>
    <scope>NUCLEOTIDE SEQUENCE [LARGE SCALE GENOMIC DNA]</scope>
    <source>
        <strain evidence="2 3">ATCC 200175</strain>
    </source>
</reference>
<dbReference type="AlphaFoldDB" id="A0A0C9SSA8"/>
<organism evidence="2 3">
    <name type="scientific">Paxillus involutus ATCC 200175</name>
    <dbReference type="NCBI Taxonomy" id="664439"/>
    <lineage>
        <taxon>Eukaryota</taxon>
        <taxon>Fungi</taxon>
        <taxon>Dikarya</taxon>
        <taxon>Basidiomycota</taxon>
        <taxon>Agaricomycotina</taxon>
        <taxon>Agaricomycetes</taxon>
        <taxon>Agaricomycetidae</taxon>
        <taxon>Boletales</taxon>
        <taxon>Paxilineae</taxon>
        <taxon>Paxillaceae</taxon>
        <taxon>Paxillus</taxon>
    </lineage>
</organism>
<protein>
    <submittedName>
        <fullName evidence="2">Uncharacterized protein</fullName>
    </submittedName>
</protein>
<gene>
    <name evidence="2" type="ORF">PAXINDRAFT_22292</name>
</gene>
<sequence length="116" mass="13148">MDRTLSVRDSRRLACLHSPQNVRITRGCSSKIQHLDLPLNQPVARITILSFFDICTRLSVITLPKVLKAIHNDRQSHHWPTRHEGMNRRLSAVDSPTIFPPETATTRFPGLSEEAA</sequence>
<name>A0A0C9SSA8_PAXIN</name>
<evidence type="ECO:0000313" key="2">
    <source>
        <dbReference type="EMBL" id="KIJ04420.1"/>
    </source>
</evidence>
<dbReference type="EMBL" id="KN821847">
    <property type="protein sequence ID" value="KIJ04420.1"/>
    <property type="molecule type" value="Genomic_DNA"/>
</dbReference>
<proteinExistence type="predicted"/>
<dbReference type="Proteomes" id="UP000053647">
    <property type="component" value="Unassembled WGS sequence"/>
</dbReference>
<dbReference type="HOGENOM" id="CLU_2347335_0_0_1"/>
<reference evidence="3" key="2">
    <citation type="submission" date="2015-01" db="EMBL/GenBank/DDBJ databases">
        <title>Evolutionary Origins and Diversification of the Mycorrhizal Mutualists.</title>
        <authorList>
            <consortium name="DOE Joint Genome Institute"/>
            <consortium name="Mycorrhizal Genomics Consortium"/>
            <person name="Kohler A."/>
            <person name="Kuo A."/>
            <person name="Nagy L.G."/>
            <person name="Floudas D."/>
            <person name="Copeland A."/>
            <person name="Barry K.W."/>
            <person name="Cichocki N."/>
            <person name="Veneault-Fourrey C."/>
            <person name="LaButti K."/>
            <person name="Lindquist E.A."/>
            <person name="Lipzen A."/>
            <person name="Lundell T."/>
            <person name="Morin E."/>
            <person name="Murat C."/>
            <person name="Riley R."/>
            <person name="Ohm R."/>
            <person name="Sun H."/>
            <person name="Tunlid A."/>
            <person name="Henrissat B."/>
            <person name="Grigoriev I.V."/>
            <person name="Hibbett D.S."/>
            <person name="Martin F."/>
        </authorList>
    </citation>
    <scope>NUCLEOTIDE SEQUENCE [LARGE SCALE GENOMIC DNA]</scope>
    <source>
        <strain evidence="3">ATCC 200175</strain>
    </source>
</reference>
<feature type="region of interest" description="Disordered" evidence="1">
    <location>
        <begin position="92"/>
        <end position="116"/>
    </location>
</feature>
<keyword evidence="3" id="KW-1185">Reference proteome</keyword>
<evidence type="ECO:0000256" key="1">
    <source>
        <dbReference type="SAM" id="MobiDB-lite"/>
    </source>
</evidence>
<evidence type="ECO:0000313" key="3">
    <source>
        <dbReference type="Proteomes" id="UP000053647"/>
    </source>
</evidence>